<evidence type="ECO:0000313" key="3">
    <source>
        <dbReference type="Proteomes" id="UP000621386"/>
    </source>
</evidence>
<keyword evidence="1" id="KW-1133">Transmembrane helix</keyword>
<accession>A0ABS1NXU4</accession>
<keyword evidence="1" id="KW-0812">Transmembrane</keyword>
<dbReference type="Proteomes" id="UP000621386">
    <property type="component" value="Unassembled WGS sequence"/>
</dbReference>
<evidence type="ECO:0000313" key="2">
    <source>
        <dbReference type="EMBL" id="MBL1104929.1"/>
    </source>
</evidence>
<feature type="transmembrane region" description="Helical" evidence="1">
    <location>
        <begin position="6"/>
        <end position="28"/>
    </location>
</feature>
<organism evidence="2 3">
    <name type="scientific">Streptomyces musisoli</name>
    <dbReference type="NCBI Taxonomy" id="2802280"/>
    <lineage>
        <taxon>Bacteria</taxon>
        <taxon>Bacillati</taxon>
        <taxon>Actinomycetota</taxon>
        <taxon>Actinomycetes</taxon>
        <taxon>Kitasatosporales</taxon>
        <taxon>Streptomycetaceae</taxon>
        <taxon>Streptomyces</taxon>
    </lineage>
</organism>
<reference evidence="2 3" key="1">
    <citation type="submission" date="2021-01" db="EMBL/GenBank/DDBJ databases">
        <title>WGS of actinomycetes isolated from Thailand.</title>
        <authorList>
            <person name="Thawai C."/>
        </authorList>
    </citation>
    <scope>NUCLEOTIDE SEQUENCE [LARGE SCALE GENOMIC DNA]</scope>
    <source>
        <strain evidence="2 3">CH5-8</strain>
    </source>
</reference>
<proteinExistence type="predicted"/>
<comment type="caution">
    <text evidence="2">The sequence shown here is derived from an EMBL/GenBank/DDBJ whole genome shotgun (WGS) entry which is preliminary data.</text>
</comment>
<dbReference type="EMBL" id="JAERRH010000003">
    <property type="protein sequence ID" value="MBL1104929.1"/>
    <property type="molecule type" value="Genomic_DNA"/>
</dbReference>
<protein>
    <submittedName>
        <fullName evidence="2">Uncharacterized protein</fullName>
    </submittedName>
</protein>
<dbReference type="RefSeq" id="WP_201815368.1">
    <property type="nucleotide sequence ID" value="NZ_JAERRH010000003.1"/>
</dbReference>
<sequence>MQTETLVGLIGLAGTAVGATLSTGVVVWQQRKAAHDAERVHLLTLAEAAANEVIRLSYEMEDLFEQRDPAEEGWRAELRQKCRGIDEQSLRIADKDVRTFMGRIHAELFVVSTMTGRFSDPGHYSALCVDIRQAMGFVLRREPLPEWFLLARAARRREV</sequence>
<name>A0ABS1NXU4_9ACTN</name>
<keyword evidence="1" id="KW-0472">Membrane</keyword>
<keyword evidence="3" id="KW-1185">Reference proteome</keyword>
<gene>
    <name evidence="2" type="ORF">JK361_10035</name>
</gene>
<evidence type="ECO:0000256" key="1">
    <source>
        <dbReference type="SAM" id="Phobius"/>
    </source>
</evidence>